<keyword evidence="11" id="KW-1185">Reference proteome</keyword>
<dbReference type="InterPro" id="IPR042197">
    <property type="entry name" value="Apaf_helical"/>
</dbReference>
<dbReference type="GO" id="GO:0043531">
    <property type="term" value="F:ADP binding"/>
    <property type="evidence" value="ECO:0007669"/>
    <property type="project" value="InterPro"/>
</dbReference>
<dbReference type="InterPro" id="IPR055414">
    <property type="entry name" value="LRR_R13L4/SHOC2-like"/>
</dbReference>
<dbReference type="InterPro" id="IPR002182">
    <property type="entry name" value="NB-ARC"/>
</dbReference>
<dbReference type="InterPro" id="IPR003591">
    <property type="entry name" value="Leu-rich_rpt_typical-subtyp"/>
</dbReference>
<dbReference type="Proteomes" id="UP000323597">
    <property type="component" value="Chromosome D11"/>
</dbReference>
<dbReference type="GO" id="GO:0007165">
    <property type="term" value="P:signal transduction"/>
    <property type="evidence" value="ECO:0007669"/>
    <property type="project" value="InterPro"/>
</dbReference>
<accession>A0A5D2T2W8</accession>
<dbReference type="FunFam" id="3.40.50.10140:FF:000007">
    <property type="entry name" value="Disease resistance protein (TIR-NBS-LRR class)"/>
    <property type="match status" value="1"/>
</dbReference>
<dbReference type="InterPro" id="IPR001611">
    <property type="entry name" value="Leu-rich_rpt"/>
</dbReference>
<dbReference type="InterPro" id="IPR032675">
    <property type="entry name" value="LRR_dom_sf"/>
</dbReference>
<proteinExistence type="predicted"/>
<dbReference type="InterPro" id="IPR058192">
    <property type="entry name" value="WHD_ROQ1-like"/>
</dbReference>
<sequence length="1163" mass="132849">MLSLPSTSSSISRKKYDVFLSFRGEVTRNNFTDHLYDALSRSGIVTFRDDPKLEAGEEIEPELFKAIQQSWCSVVIFSHTYAFSSWCLDELSEIVKQHNNDGHKVFPIFYHVDPSDLRKQKEKVEEAFARHKERYKEDSEKIQRWRNALIQVAGIKGWHLNNEHESEFIKDIVKKISAKLCRTYPSTHSDLVGISERLEDLYLKINIGEDDVRVIGIFGMGGIGKTTLARVAYTQMSSHFEGKSFIADIREVSDKCGLVSLQKQLLSQIFHGECFNFFDVHEGSYIISHRLSHKKVLLVLDNVDNIQHLKCLVGRHDWFGLGSRIVVTTREEHLLRSWPVDDMYEPTTLNPKDALQLFSLKAFHSDTVQKDDFIELSKHVVNYAGGLPLALEVLGSFLCGRDKTQWRSAIERLKRDSNKEIFDKLRINFEGLEEREKNIFLDIACFFNRENKDFVIKVLDGCEFFPDIGLDVLVKKSLVKVDKHNKNLKMHDLLQEMGRTIVREKCIDEPGKRCRLWEERDVHHPLFNLKIMNLKGSQNLIKTPDFTTASNLEVLILEGCTKLVDVHPSIGVLKSLKLLNLRDCKSLKSLPTKIGMESLETLVLSGCSSLVRFPEIDGQMERLKTLDLSGCYRVKILSENLQQAKFLEELDLSETAITEPPSFIFQFKNLKVLSFSGRKGPSYKLLPNLPSLFKVIQGRRTNPMARMLPLLSGLSSLRELKLRDCHLCEGDIPPDISGLSSLWSLDLSGNNFISIPASLTRLSKLECLELSNCNMCTLGDTHYDISGLSSLSYLDLSGNNFIRIPASLTRLSKLHVLDLSNCNMCTLGEADIHSDLSGLSSLIRLHLSGCKMLKSLPELPTSIRSVIIDDCSSLEVVASPSKVCNLVGGDNIRAINCFKLAEKTNALTLLKEHIEALPKSRKFFDDGFFDIMMPGSEIPEWFSQQESDSSIKIPLPINLRKDSQWIGVACCCIFFNNDASRDDECIECKGSIFRGRNCRPIYWRNRWVGRQFDKPIVKDHIFLRYFPRDQLYPFSLEDKYGGCETNNLWTTDCLDQIGDELELSFNAELGPNYRCVKLKKCGVRIVYEKDLEEMKELQCHTTQSSPNFEHIHQHSAHNHGSVGSTSHMKRKRNISEETEEEEPQPKRMQNFFKFVMGQSRKKH</sequence>
<dbReference type="GO" id="GO:0061809">
    <property type="term" value="F:NAD+ nucleosidase activity, cyclic ADP-ribose generating"/>
    <property type="evidence" value="ECO:0007669"/>
    <property type="project" value="UniProtKB-EC"/>
</dbReference>
<evidence type="ECO:0000256" key="4">
    <source>
        <dbReference type="ARBA" id="ARBA00022801"/>
    </source>
</evidence>
<evidence type="ECO:0000259" key="9">
    <source>
        <dbReference type="PROSITE" id="PS50104"/>
    </source>
</evidence>
<dbReference type="Gene3D" id="3.40.50.10140">
    <property type="entry name" value="Toll/interleukin-1 receptor homology (TIR) domain"/>
    <property type="match status" value="1"/>
</dbReference>
<dbReference type="InterPro" id="IPR045344">
    <property type="entry name" value="C-JID"/>
</dbReference>
<name>A0A5D2T2W8_GOSMU</name>
<dbReference type="SUPFAM" id="SSF52540">
    <property type="entry name" value="P-loop containing nucleoside triphosphate hydrolases"/>
    <property type="match status" value="1"/>
</dbReference>
<gene>
    <name evidence="10" type="ORF">E1A91_D11G361000v1</name>
</gene>
<evidence type="ECO:0000256" key="5">
    <source>
        <dbReference type="ARBA" id="ARBA00022821"/>
    </source>
</evidence>
<keyword evidence="5" id="KW-0611">Plant defense</keyword>
<dbReference type="PROSITE" id="PS51450">
    <property type="entry name" value="LRR"/>
    <property type="match status" value="2"/>
</dbReference>
<dbReference type="SMART" id="SM00369">
    <property type="entry name" value="LRR_TYP"/>
    <property type="match status" value="3"/>
</dbReference>
<dbReference type="EC" id="3.2.2.6" evidence="1"/>
<dbReference type="EMBL" id="CM017659">
    <property type="protein sequence ID" value="TYI58468.1"/>
    <property type="molecule type" value="Genomic_DNA"/>
</dbReference>
<comment type="catalytic activity">
    <reaction evidence="7">
        <text>NAD(+) + H2O = ADP-D-ribose + nicotinamide + H(+)</text>
        <dbReference type="Rhea" id="RHEA:16301"/>
        <dbReference type="ChEBI" id="CHEBI:15377"/>
        <dbReference type="ChEBI" id="CHEBI:15378"/>
        <dbReference type="ChEBI" id="CHEBI:17154"/>
        <dbReference type="ChEBI" id="CHEBI:57540"/>
        <dbReference type="ChEBI" id="CHEBI:57967"/>
        <dbReference type="EC" id="3.2.2.6"/>
    </reaction>
    <physiologicalReaction direction="left-to-right" evidence="7">
        <dbReference type="Rhea" id="RHEA:16302"/>
    </physiologicalReaction>
</comment>
<dbReference type="InterPro" id="IPR000157">
    <property type="entry name" value="TIR_dom"/>
</dbReference>
<dbReference type="SMART" id="SM00255">
    <property type="entry name" value="TIR"/>
    <property type="match status" value="1"/>
</dbReference>
<dbReference type="Pfam" id="PF23282">
    <property type="entry name" value="WHD_ROQ1"/>
    <property type="match status" value="1"/>
</dbReference>
<dbReference type="Pfam" id="PF01582">
    <property type="entry name" value="TIR"/>
    <property type="match status" value="1"/>
</dbReference>
<evidence type="ECO:0000256" key="1">
    <source>
        <dbReference type="ARBA" id="ARBA00011982"/>
    </source>
</evidence>
<evidence type="ECO:0000313" key="11">
    <source>
        <dbReference type="Proteomes" id="UP000323597"/>
    </source>
</evidence>
<dbReference type="Gene3D" id="1.10.8.430">
    <property type="entry name" value="Helical domain of apoptotic protease-activating factors"/>
    <property type="match status" value="1"/>
</dbReference>
<evidence type="ECO:0000256" key="6">
    <source>
        <dbReference type="ARBA" id="ARBA00023027"/>
    </source>
</evidence>
<protein>
    <recommendedName>
        <fullName evidence="1">ADP-ribosyl cyclase/cyclic ADP-ribose hydrolase</fullName>
        <ecNumber evidence="1">3.2.2.6</ecNumber>
    </recommendedName>
</protein>
<evidence type="ECO:0000313" key="10">
    <source>
        <dbReference type="EMBL" id="TYI58468.1"/>
    </source>
</evidence>
<keyword evidence="2" id="KW-0433">Leucine-rich repeat</keyword>
<reference evidence="10 11" key="1">
    <citation type="submission" date="2019-07" db="EMBL/GenBank/DDBJ databases">
        <title>WGS assembly of Gossypium mustelinum.</title>
        <authorList>
            <person name="Chen Z.J."/>
            <person name="Sreedasyam A."/>
            <person name="Ando A."/>
            <person name="Song Q."/>
            <person name="De L."/>
            <person name="Hulse-Kemp A."/>
            <person name="Ding M."/>
            <person name="Ye W."/>
            <person name="Kirkbride R."/>
            <person name="Jenkins J."/>
            <person name="Plott C."/>
            <person name="Lovell J."/>
            <person name="Lin Y.-M."/>
            <person name="Vaughn R."/>
            <person name="Liu B."/>
            <person name="Li W."/>
            <person name="Simpson S."/>
            <person name="Scheffler B."/>
            <person name="Saski C."/>
            <person name="Grover C."/>
            <person name="Hu G."/>
            <person name="Conover J."/>
            <person name="Carlson J."/>
            <person name="Shu S."/>
            <person name="Boston L."/>
            <person name="Williams M."/>
            <person name="Peterson D."/>
            <person name="Mcgee K."/>
            <person name="Jones D."/>
            <person name="Wendel J."/>
            <person name="Stelly D."/>
            <person name="Grimwood J."/>
            <person name="Schmutz J."/>
        </authorList>
    </citation>
    <scope>NUCLEOTIDE SEQUENCE [LARGE SCALE GENOMIC DNA]</scope>
    <source>
        <strain evidence="10">1408120.09</strain>
    </source>
</reference>
<evidence type="ECO:0000256" key="2">
    <source>
        <dbReference type="ARBA" id="ARBA00022614"/>
    </source>
</evidence>
<evidence type="ECO:0000256" key="3">
    <source>
        <dbReference type="ARBA" id="ARBA00022737"/>
    </source>
</evidence>
<organism evidence="10 11">
    <name type="scientific">Gossypium mustelinum</name>
    <name type="common">Cotton</name>
    <name type="synonym">Gossypium caicoense</name>
    <dbReference type="NCBI Taxonomy" id="34275"/>
    <lineage>
        <taxon>Eukaryota</taxon>
        <taxon>Viridiplantae</taxon>
        <taxon>Streptophyta</taxon>
        <taxon>Embryophyta</taxon>
        <taxon>Tracheophyta</taxon>
        <taxon>Spermatophyta</taxon>
        <taxon>Magnoliopsida</taxon>
        <taxon>eudicotyledons</taxon>
        <taxon>Gunneridae</taxon>
        <taxon>Pentapetalae</taxon>
        <taxon>rosids</taxon>
        <taxon>malvids</taxon>
        <taxon>Malvales</taxon>
        <taxon>Malvaceae</taxon>
        <taxon>Malvoideae</taxon>
        <taxon>Gossypium</taxon>
    </lineage>
</organism>
<dbReference type="InterPro" id="IPR035897">
    <property type="entry name" value="Toll_tir_struct_dom_sf"/>
</dbReference>
<dbReference type="InterPro" id="IPR027417">
    <property type="entry name" value="P-loop_NTPase"/>
</dbReference>
<dbReference type="Pfam" id="PF00931">
    <property type="entry name" value="NB-ARC"/>
    <property type="match status" value="1"/>
</dbReference>
<dbReference type="AlphaFoldDB" id="A0A5D2T2W8"/>
<keyword evidence="6" id="KW-0520">NAD</keyword>
<dbReference type="PRINTS" id="PR00364">
    <property type="entry name" value="DISEASERSIST"/>
</dbReference>
<dbReference type="Gene3D" id="3.40.50.300">
    <property type="entry name" value="P-loop containing nucleotide triphosphate hydrolases"/>
    <property type="match status" value="1"/>
</dbReference>
<dbReference type="SUPFAM" id="SSF52058">
    <property type="entry name" value="L domain-like"/>
    <property type="match status" value="1"/>
</dbReference>
<dbReference type="GO" id="GO:0006952">
    <property type="term" value="P:defense response"/>
    <property type="evidence" value="ECO:0007669"/>
    <property type="project" value="UniProtKB-KW"/>
</dbReference>
<feature type="domain" description="TIR" evidence="9">
    <location>
        <begin position="14"/>
        <end position="180"/>
    </location>
</feature>
<evidence type="ECO:0000256" key="7">
    <source>
        <dbReference type="ARBA" id="ARBA00047304"/>
    </source>
</evidence>
<keyword evidence="4" id="KW-0378">Hydrolase</keyword>
<dbReference type="InterPro" id="IPR044974">
    <property type="entry name" value="Disease_R_plants"/>
</dbReference>
<keyword evidence="3" id="KW-0677">Repeat</keyword>
<dbReference type="Pfam" id="PF20160">
    <property type="entry name" value="C-JID"/>
    <property type="match status" value="1"/>
</dbReference>
<feature type="region of interest" description="Disordered" evidence="8">
    <location>
        <begin position="1115"/>
        <end position="1149"/>
    </location>
</feature>
<dbReference type="Pfam" id="PF23598">
    <property type="entry name" value="LRR_14"/>
    <property type="match status" value="1"/>
</dbReference>
<dbReference type="SUPFAM" id="SSF52200">
    <property type="entry name" value="Toll/Interleukin receptor TIR domain"/>
    <property type="match status" value="1"/>
</dbReference>
<dbReference type="GO" id="GO:0051707">
    <property type="term" value="P:response to other organism"/>
    <property type="evidence" value="ECO:0007669"/>
    <property type="project" value="UniProtKB-ARBA"/>
</dbReference>
<dbReference type="PANTHER" id="PTHR11017">
    <property type="entry name" value="LEUCINE-RICH REPEAT-CONTAINING PROTEIN"/>
    <property type="match status" value="1"/>
</dbReference>
<evidence type="ECO:0000256" key="8">
    <source>
        <dbReference type="SAM" id="MobiDB-lite"/>
    </source>
</evidence>
<dbReference type="Gene3D" id="3.80.10.10">
    <property type="entry name" value="Ribonuclease Inhibitor"/>
    <property type="match status" value="3"/>
</dbReference>
<dbReference type="PROSITE" id="PS50104">
    <property type="entry name" value="TIR"/>
    <property type="match status" value="1"/>
</dbReference>
<dbReference type="PANTHER" id="PTHR11017:SF559">
    <property type="entry name" value="DISEASE RESISTANCE PROTEIN CHL1"/>
    <property type="match status" value="1"/>
</dbReference>